<dbReference type="Gene3D" id="1.50.10.20">
    <property type="match status" value="1"/>
</dbReference>
<dbReference type="Proteomes" id="UP001187471">
    <property type="component" value="Unassembled WGS sequence"/>
</dbReference>
<dbReference type="Pfam" id="PF13243">
    <property type="entry name" value="SQHop_cyclase_C"/>
    <property type="match status" value="1"/>
</dbReference>
<dbReference type="SUPFAM" id="SSF48239">
    <property type="entry name" value="Terpenoid cyclases/Protein prenyltransferases"/>
    <property type="match status" value="1"/>
</dbReference>
<dbReference type="InterPro" id="IPR032696">
    <property type="entry name" value="SQ_cyclase_C"/>
</dbReference>
<dbReference type="GO" id="GO:0005811">
    <property type="term" value="C:lipid droplet"/>
    <property type="evidence" value="ECO:0007669"/>
    <property type="project" value="InterPro"/>
</dbReference>
<name>A0AA88RB69_9ASTE</name>
<gene>
    <name evidence="3" type="ORF">RJ640_019251</name>
</gene>
<evidence type="ECO:0000256" key="1">
    <source>
        <dbReference type="ARBA" id="ARBA00022737"/>
    </source>
</evidence>
<dbReference type="AlphaFoldDB" id="A0AA88RB69"/>
<protein>
    <recommendedName>
        <fullName evidence="2">Squalene cyclase C-terminal domain-containing protein</fullName>
    </recommendedName>
</protein>
<keyword evidence="1" id="KW-0677">Repeat</keyword>
<dbReference type="PANTHER" id="PTHR11764:SF44">
    <property type="entry name" value="LANOSTEROL SYNTHASE"/>
    <property type="match status" value="1"/>
</dbReference>
<sequence>LTGIDISFKYGSWGVCYTYGTWFGIKGLVDGGRTYQNSNSIRKACDFLLSKQLDSGGWAESYLSCQDKAKRDPTTLDRATKVLINSQMKNGDFPQQSKYTQELLQRFGLENAKPRGTPISPSVNLIKDENGKDVDSKLFRGKTAKYKLTLGNYTPYV</sequence>
<dbReference type="InterPro" id="IPR008930">
    <property type="entry name" value="Terpenoid_cyclase/PrenylTrfase"/>
</dbReference>
<dbReference type="GO" id="GO:0016866">
    <property type="term" value="F:intramolecular transferase activity"/>
    <property type="evidence" value="ECO:0007669"/>
    <property type="project" value="InterPro"/>
</dbReference>
<evidence type="ECO:0000259" key="2">
    <source>
        <dbReference type="Pfam" id="PF13243"/>
    </source>
</evidence>
<proteinExistence type="predicted"/>
<dbReference type="GO" id="GO:0016104">
    <property type="term" value="P:triterpenoid biosynthetic process"/>
    <property type="evidence" value="ECO:0007669"/>
    <property type="project" value="InterPro"/>
</dbReference>
<feature type="domain" description="Squalene cyclase C-terminal" evidence="2">
    <location>
        <begin position="10"/>
        <end position="71"/>
    </location>
</feature>
<keyword evidence="4" id="KW-1185">Reference proteome</keyword>
<feature type="non-terminal residue" evidence="3">
    <location>
        <position position="157"/>
    </location>
</feature>
<comment type="caution">
    <text evidence="3">The sequence shown here is derived from an EMBL/GenBank/DDBJ whole genome shotgun (WGS) entry which is preliminary data.</text>
</comment>
<dbReference type="EMBL" id="JAVXUO010001371">
    <property type="protein sequence ID" value="KAK2982973.1"/>
    <property type="molecule type" value="Genomic_DNA"/>
</dbReference>
<reference evidence="3" key="1">
    <citation type="submission" date="2022-12" db="EMBL/GenBank/DDBJ databases">
        <title>Draft genome assemblies for two species of Escallonia (Escalloniales).</title>
        <authorList>
            <person name="Chanderbali A."/>
            <person name="Dervinis C."/>
            <person name="Anghel I."/>
            <person name="Soltis D."/>
            <person name="Soltis P."/>
            <person name="Zapata F."/>
        </authorList>
    </citation>
    <scope>NUCLEOTIDE SEQUENCE</scope>
    <source>
        <strain evidence="3">UCBG92.1500</strain>
        <tissue evidence="3">Leaf</tissue>
    </source>
</reference>
<evidence type="ECO:0000313" key="3">
    <source>
        <dbReference type="EMBL" id="KAK2982973.1"/>
    </source>
</evidence>
<accession>A0AA88RB69</accession>
<dbReference type="InterPro" id="IPR018333">
    <property type="entry name" value="Squalene_cyclase"/>
</dbReference>
<dbReference type="PANTHER" id="PTHR11764">
    <property type="entry name" value="TERPENE CYCLASE/MUTASE FAMILY MEMBER"/>
    <property type="match status" value="1"/>
</dbReference>
<evidence type="ECO:0000313" key="4">
    <source>
        <dbReference type="Proteomes" id="UP001187471"/>
    </source>
</evidence>
<organism evidence="3 4">
    <name type="scientific">Escallonia rubra</name>
    <dbReference type="NCBI Taxonomy" id="112253"/>
    <lineage>
        <taxon>Eukaryota</taxon>
        <taxon>Viridiplantae</taxon>
        <taxon>Streptophyta</taxon>
        <taxon>Embryophyta</taxon>
        <taxon>Tracheophyta</taxon>
        <taxon>Spermatophyta</taxon>
        <taxon>Magnoliopsida</taxon>
        <taxon>eudicotyledons</taxon>
        <taxon>Gunneridae</taxon>
        <taxon>Pentapetalae</taxon>
        <taxon>asterids</taxon>
        <taxon>campanulids</taxon>
        <taxon>Escalloniales</taxon>
        <taxon>Escalloniaceae</taxon>
        <taxon>Escallonia</taxon>
    </lineage>
</organism>